<dbReference type="Proteomes" id="UP001499915">
    <property type="component" value="Unassembled WGS sequence"/>
</dbReference>
<organism evidence="2 3">
    <name type="scientific">Marinobacterium maritimum</name>
    <dbReference type="NCBI Taxonomy" id="500162"/>
    <lineage>
        <taxon>Bacteria</taxon>
        <taxon>Pseudomonadati</taxon>
        <taxon>Pseudomonadota</taxon>
        <taxon>Gammaproteobacteria</taxon>
        <taxon>Oceanospirillales</taxon>
        <taxon>Oceanospirillaceae</taxon>
        <taxon>Marinobacterium</taxon>
    </lineage>
</organism>
<keyword evidence="3" id="KW-1185">Reference proteome</keyword>
<evidence type="ECO:0000259" key="1">
    <source>
        <dbReference type="Pfam" id="PF13503"/>
    </source>
</evidence>
<protein>
    <recommendedName>
        <fullName evidence="1">DUF4123 domain-containing protein</fullName>
    </recommendedName>
</protein>
<accession>A0ABN1I4G0</accession>
<reference evidence="2 3" key="1">
    <citation type="journal article" date="2019" name="Int. J. Syst. Evol. Microbiol.">
        <title>The Global Catalogue of Microorganisms (GCM) 10K type strain sequencing project: providing services to taxonomists for standard genome sequencing and annotation.</title>
        <authorList>
            <consortium name="The Broad Institute Genomics Platform"/>
            <consortium name="The Broad Institute Genome Sequencing Center for Infectious Disease"/>
            <person name="Wu L."/>
            <person name="Ma J."/>
        </authorList>
    </citation>
    <scope>NUCLEOTIDE SEQUENCE [LARGE SCALE GENOMIC DNA]</scope>
    <source>
        <strain evidence="2 3">JCM 15134</strain>
    </source>
</reference>
<dbReference type="Pfam" id="PF13503">
    <property type="entry name" value="DUF4123"/>
    <property type="match status" value="1"/>
</dbReference>
<dbReference type="RefSeq" id="WP_343804071.1">
    <property type="nucleotide sequence ID" value="NZ_BAAAET010000002.1"/>
</dbReference>
<dbReference type="EMBL" id="BAAAET010000002">
    <property type="protein sequence ID" value="GAA0688190.1"/>
    <property type="molecule type" value="Genomic_DNA"/>
</dbReference>
<sequence>MSLFTAWKNEVFYQGACLEQHWMILDGALIERLEPELIRLFCLQDAKLQHFNLFSCSRWHELHEIAPVLISYHPDIERWAQQQSAWRFGLIFKSNVDMEMLINFWQNLMACEPQGLEGALARLFDPVVFKHLLDSTTLERQQAWLGPIEELWLPDVVHEHYWHGIPQQLKADLECSNTGSIFTDQEWQGLSDAARFYTELRLLAHMEKFYPHRLPTGRVAKHQWVSVHLQELIELGASDERSAKRYLNIIGRLGDLRDENSKYSEIAKLLKRGAGPLSVRLAEADFLSRQYAH</sequence>
<comment type="caution">
    <text evidence="2">The sequence shown here is derived from an EMBL/GenBank/DDBJ whole genome shotgun (WGS) entry which is preliminary data.</text>
</comment>
<gene>
    <name evidence="2" type="ORF">GCM10009104_12880</name>
</gene>
<dbReference type="InterPro" id="IPR025391">
    <property type="entry name" value="DUF4123"/>
</dbReference>
<feature type="domain" description="DUF4123" evidence="1">
    <location>
        <begin position="22"/>
        <end position="142"/>
    </location>
</feature>
<evidence type="ECO:0000313" key="2">
    <source>
        <dbReference type="EMBL" id="GAA0688190.1"/>
    </source>
</evidence>
<name>A0ABN1I4G0_9GAMM</name>
<proteinExistence type="predicted"/>
<evidence type="ECO:0000313" key="3">
    <source>
        <dbReference type="Proteomes" id="UP001499915"/>
    </source>
</evidence>